<dbReference type="RefSeq" id="WP_068809849.1">
    <property type="nucleotide sequence ID" value="NZ_BMIY01000003.1"/>
</dbReference>
<sequence length="128" mass="14371">MSLQNILQTFAVINPNKQVSTEIADSSLYQRLNEDYNSFKGCELVSCYTFDKDWDSWEIHPAGDELVILMSGLVTFVIESGVETRETCLSKPGDYVVVPKGHWHTARLSKSSTVLFITPGEDTQHRSA</sequence>
<comment type="caution">
    <text evidence="1">The sequence shown here is derived from an EMBL/GenBank/DDBJ whole genome shotgun (WGS) entry which is preliminary data.</text>
</comment>
<dbReference type="AlphaFoldDB" id="A0A917LSA0"/>
<accession>A0A917LSA0</accession>
<evidence type="ECO:0000313" key="1">
    <source>
        <dbReference type="EMBL" id="GGG52681.1"/>
    </source>
</evidence>
<reference evidence="1" key="1">
    <citation type="journal article" date="2014" name="Int. J. Syst. Evol. Microbiol.">
        <title>Complete genome sequence of Corynebacterium casei LMG S-19264T (=DSM 44701T), isolated from a smear-ripened cheese.</title>
        <authorList>
            <consortium name="US DOE Joint Genome Institute (JGI-PGF)"/>
            <person name="Walter F."/>
            <person name="Albersmeier A."/>
            <person name="Kalinowski J."/>
            <person name="Ruckert C."/>
        </authorList>
    </citation>
    <scope>NUCLEOTIDE SEQUENCE</scope>
    <source>
        <strain evidence="1">CGMCC 1.15425</strain>
    </source>
</reference>
<name>A0A917LSA0_9GAMM</name>
<dbReference type="OrthoDB" id="512358at2"/>
<dbReference type="Gene3D" id="2.60.120.10">
    <property type="entry name" value="Jelly Rolls"/>
    <property type="match status" value="1"/>
</dbReference>
<gene>
    <name evidence="1" type="ORF">GCM10011403_07310</name>
</gene>
<reference evidence="1" key="2">
    <citation type="submission" date="2020-09" db="EMBL/GenBank/DDBJ databases">
        <authorList>
            <person name="Sun Q."/>
            <person name="Zhou Y."/>
        </authorList>
    </citation>
    <scope>NUCLEOTIDE SEQUENCE</scope>
    <source>
        <strain evidence="1">CGMCC 1.15425</strain>
    </source>
</reference>
<dbReference type="InterPro" id="IPR014710">
    <property type="entry name" value="RmlC-like_jellyroll"/>
</dbReference>
<dbReference type="InterPro" id="IPR011051">
    <property type="entry name" value="RmlC_Cupin_sf"/>
</dbReference>
<evidence type="ECO:0000313" key="2">
    <source>
        <dbReference type="Proteomes" id="UP000627715"/>
    </source>
</evidence>
<dbReference type="Proteomes" id="UP000627715">
    <property type="component" value="Unassembled WGS sequence"/>
</dbReference>
<dbReference type="SUPFAM" id="SSF51182">
    <property type="entry name" value="RmlC-like cupins"/>
    <property type="match status" value="1"/>
</dbReference>
<dbReference type="EMBL" id="BMIY01000003">
    <property type="protein sequence ID" value="GGG52681.1"/>
    <property type="molecule type" value="Genomic_DNA"/>
</dbReference>
<protein>
    <submittedName>
        <fullName evidence="1">Uncharacterized protein</fullName>
    </submittedName>
</protein>
<organism evidence="1 2">
    <name type="scientific">Pseudohongiella nitratireducens</name>
    <dbReference type="NCBI Taxonomy" id="1768907"/>
    <lineage>
        <taxon>Bacteria</taxon>
        <taxon>Pseudomonadati</taxon>
        <taxon>Pseudomonadota</taxon>
        <taxon>Gammaproteobacteria</taxon>
        <taxon>Pseudomonadales</taxon>
        <taxon>Pseudohongiellaceae</taxon>
        <taxon>Pseudohongiella</taxon>
    </lineage>
</organism>
<proteinExistence type="predicted"/>
<keyword evidence="2" id="KW-1185">Reference proteome</keyword>